<dbReference type="SUPFAM" id="SSF46626">
    <property type="entry name" value="Cytochrome c"/>
    <property type="match status" value="1"/>
</dbReference>
<keyword evidence="8" id="KW-1185">Reference proteome</keyword>
<protein>
    <submittedName>
        <fullName evidence="7">Cytochrome c</fullName>
    </submittedName>
</protein>
<organism evidence="7 8">
    <name type="scientific">Lujinxingia sediminis</name>
    <dbReference type="NCBI Taxonomy" id="2480984"/>
    <lineage>
        <taxon>Bacteria</taxon>
        <taxon>Deltaproteobacteria</taxon>
        <taxon>Bradymonadales</taxon>
        <taxon>Lujinxingiaceae</taxon>
        <taxon>Lujinxingia</taxon>
    </lineage>
</organism>
<evidence type="ECO:0000256" key="2">
    <source>
        <dbReference type="ARBA" id="ARBA00022723"/>
    </source>
</evidence>
<dbReference type="InterPro" id="IPR036909">
    <property type="entry name" value="Cyt_c-like_dom_sf"/>
</dbReference>
<evidence type="ECO:0000313" key="8">
    <source>
        <dbReference type="Proteomes" id="UP000282926"/>
    </source>
</evidence>
<evidence type="ECO:0000256" key="1">
    <source>
        <dbReference type="ARBA" id="ARBA00022617"/>
    </source>
</evidence>
<keyword evidence="2 4" id="KW-0479">Metal-binding</keyword>
<dbReference type="Gene3D" id="1.10.760.10">
    <property type="entry name" value="Cytochrome c-like domain"/>
    <property type="match status" value="1"/>
</dbReference>
<keyword evidence="3 4" id="KW-0408">Iron</keyword>
<keyword evidence="5" id="KW-0732">Signal</keyword>
<dbReference type="PROSITE" id="PS51007">
    <property type="entry name" value="CYTC"/>
    <property type="match status" value="1"/>
</dbReference>
<dbReference type="InterPro" id="IPR009056">
    <property type="entry name" value="Cyt_c-like_dom"/>
</dbReference>
<comment type="caution">
    <text evidence="7">The sequence shown here is derived from an EMBL/GenBank/DDBJ whole genome shotgun (WGS) entry which is preliminary data.</text>
</comment>
<proteinExistence type="predicted"/>
<evidence type="ECO:0000256" key="5">
    <source>
        <dbReference type="SAM" id="SignalP"/>
    </source>
</evidence>
<evidence type="ECO:0000313" key="7">
    <source>
        <dbReference type="EMBL" id="RVU46780.1"/>
    </source>
</evidence>
<feature type="chain" id="PRO_5045738319" evidence="5">
    <location>
        <begin position="25"/>
        <end position="292"/>
    </location>
</feature>
<gene>
    <name evidence="7" type="ORF">EA187_06495</name>
</gene>
<reference evidence="7 8" key="1">
    <citation type="submission" date="2019-01" db="EMBL/GenBank/DDBJ databases">
        <title>Lujinxingia litoralis gen. nov., sp. nov. and Lujinxingia sediminis gen. nov., sp. nov., new members in the order Bradymonadales, isolated from coastal sediment.</title>
        <authorList>
            <person name="Li C.-M."/>
        </authorList>
    </citation>
    <scope>NUCLEOTIDE SEQUENCE [LARGE SCALE GENOMIC DNA]</scope>
    <source>
        <strain evidence="7 8">SEH01</strain>
    </source>
</reference>
<dbReference type="PROSITE" id="PS51257">
    <property type="entry name" value="PROKAR_LIPOPROTEIN"/>
    <property type="match status" value="1"/>
</dbReference>
<sequence>MLRWMRIQVMMAVALAWFSAGCEAPDGARDGDGATLIFARGSQEVTRKGVPQGPTEQITVEDPYYEHTKTFRAVELLPLLEEAYGMSSAELARQDFVLESIDGYAAPIPGERLTEPGAYLAFQDVEYSPNWEPIGPEQEDPAPLYLVWTGEHQNDTSAYPRPWQLRRIAIASPESSRELIAPLGLDEEHEAWDGYQLFQSLCVQCHAINRSGGRVGPELNLPMNVTEYREREQTLRFIQNAQAFRYSQMPPFEDLSQEQLASIWTYFEAMRDRKKEPQGEVNEGSGEATEAM</sequence>
<evidence type="ECO:0000256" key="4">
    <source>
        <dbReference type="PROSITE-ProRule" id="PRU00433"/>
    </source>
</evidence>
<name>A0ABY0CVG8_9DELT</name>
<dbReference type="Pfam" id="PF13442">
    <property type="entry name" value="Cytochrome_CBB3"/>
    <property type="match status" value="1"/>
</dbReference>
<accession>A0ABY0CVG8</accession>
<keyword evidence="1 4" id="KW-0349">Heme</keyword>
<dbReference type="Proteomes" id="UP000282926">
    <property type="component" value="Unassembled WGS sequence"/>
</dbReference>
<feature type="signal peptide" evidence="5">
    <location>
        <begin position="1"/>
        <end position="24"/>
    </location>
</feature>
<dbReference type="RefSeq" id="WP_127779632.1">
    <property type="nucleotide sequence ID" value="NZ_SADD01000002.1"/>
</dbReference>
<evidence type="ECO:0000259" key="6">
    <source>
        <dbReference type="PROSITE" id="PS51007"/>
    </source>
</evidence>
<evidence type="ECO:0000256" key="3">
    <source>
        <dbReference type="ARBA" id="ARBA00023004"/>
    </source>
</evidence>
<dbReference type="EMBL" id="SADD01000002">
    <property type="protein sequence ID" value="RVU46780.1"/>
    <property type="molecule type" value="Genomic_DNA"/>
</dbReference>
<feature type="domain" description="Cytochrome c" evidence="6">
    <location>
        <begin position="189"/>
        <end position="271"/>
    </location>
</feature>